<comment type="subcellular location">
    <subcellularLocation>
        <location evidence="1">Nucleus</location>
    </subcellularLocation>
</comment>
<feature type="region of interest" description="Disordered" evidence="8">
    <location>
        <begin position="1505"/>
        <end position="1556"/>
    </location>
</feature>
<keyword evidence="7" id="KW-0131">Cell cycle</keyword>
<dbReference type="EMBL" id="LEKV01003128">
    <property type="protein sequence ID" value="KVI01136.1"/>
    <property type="molecule type" value="Genomic_DNA"/>
</dbReference>
<dbReference type="InterPro" id="IPR011989">
    <property type="entry name" value="ARM-like"/>
</dbReference>
<feature type="compositionally biased region" description="Basic and acidic residues" evidence="8">
    <location>
        <begin position="1195"/>
        <end position="1221"/>
    </location>
</feature>
<keyword evidence="5" id="KW-0234">DNA repair</keyword>
<dbReference type="GO" id="GO:0035825">
    <property type="term" value="P:homologous recombination"/>
    <property type="evidence" value="ECO:0007669"/>
    <property type="project" value="UniProtKB-ARBA"/>
</dbReference>
<feature type="compositionally biased region" description="Basic residues" evidence="8">
    <location>
        <begin position="1453"/>
        <end position="1467"/>
    </location>
</feature>
<dbReference type="STRING" id="59895.A0A103Y264"/>
<evidence type="ECO:0000256" key="5">
    <source>
        <dbReference type="ARBA" id="ARBA00023204"/>
    </source>
</evidence>
<accession>A0A103Y264</accession>
<evidence type="ECO:0000313" key="10">
    <source>
        <dbReference type="Proteomes" id="UP000243975"/>
    </source>
</evidence>
<protein>
    <submittedName>
        <fullName evidence="9">Armadillo-like helical</fullName>
    </submittedName>
</protein>
<proteinExistence type="predicted"/>
<feature type="region of interest" description="Disordered" evidence="8">
    <location>
        <begin position="1190"/>
        <end position="1294"/>
    </location>
</feature>
<dbReference type="Gene3D" id="1.25.10.10">
    <property type="entry name" value="Leucine-rich Repeat Variant"/>
    <property type="match status" value="1"/>
</dbReference>
<dbReference type="GO" id="GO:0000785">
    <property type="term" value="C:chromatin"/>
    <property type="evidence" value="ECO:0007669"/>
    <property type="project" value="TreeGrafter"/>
</dbReference>
<evidence type="ECO:0000256" key="4">
    <source>
        <dbReference type="ARBA" id="ARBA00022776"/>
    </source>
</evidence>
<feature type="compositionally biased region" description="Basic and acidic residues" evidence="8">
    <location>
        <begin position="1483"/>
        <end position="1493"/>
    </location>
</feature>
<dbReference type="PANTHER" id="PTHR12663:SF0">
    <property type="entry name" value="PRECOCIOUS DISSOCIATION OF SISTERS 5, ISOFORM A"/>
    <property type="match status" value="1"/>
</dbReference>
<comment type="caution">
    <text evidence="9">The sequence shown here is derived from an EMBL/GenBank/DDBJ whole genome shotgun (WGS) entry which is preliminary data.</text>
</comment>
<evidence type="ECO:0000256" key="2">
    <source>
        <dbReference type="ARBA" id="ARBA00022618"/>
    </source>
</evidence>
<evidence type="ECO:0000256" key="3">
    <source>
        <dbReference type="ARBA" id="ARBA00022763"/>
    </source>
</evidence>
<dbReference type="OMA" id="GNCSDRR"/>
<dbReference type="GO" id="GO:0007064">
    <property type="term" value="P:mitotic sister chromatid cohesion"/>
    <property type="evidence" value="ECO:0007669"/>
    <property type="project" value="InterPro"/>
</dbReference>
<feature type="non-terminal residue" evidence="9">
    <location>
        <position position="1"/>
    </location>
</feature>
<feature type="compositionally biased region" description="Basic and acidic residues" evidence="8">
    <location>
        <begin position="1513"/>
        <end position="1540"/>
    </location>
</feature>
<dbReference type="CDD" id="cd20404">
    <property type="entry name" value="Tudor_Agenet_AtEML-like"/>
    <property type="match status" value="1"/>
</dbReference>
<keyword evidence="2" id="KW-0132">Cell division</keyword>
<dbReference type="GO" id="GO:0006281">
    <property type="term" value="P:DNA repair"/>
    <property type="evidence" value="ECO:0007669"/>
    <property type="project" value="UniProtKB-KW"/>
</dbReference>
<evidence type="ECO:0000256" key="6">
    <source>
        <dbReference type="ARBA" id="ARBA00023242"/>
    </source>
</evidence>
<feature type="compositionally biased region" description="Acidic residues" evidence="8">
    <location>
        <begin position="1277"/>
        <end position="1287"/>
    </location>
</feature>
<keyword evidence="4" id="KW-0498">Mitosis</keyword>
<dbReference type="Proteomes" id="UP000243975">
    <property type="component" value="Unassembled WGS sequence"/>
</dbReference>
<name>A0A103Y264_CYNCS</name>
<gene>
    <name evidence="9" type="ORF">Ccrd_020595</name>
</gene>
<dbReference type="Pfam" id="PF20168">
    <property type="entry name" value="PDS5"/>
    <property type="match status" value="1"/>
</dbReference>
<keyword evidence="3" id="KW-0227">DNA damage</keyword>
<evidence type="ECO:0000313" key="9">
    <source>
        <dbReference type="EMBL" id="KVI01136.1"/>
    </source>
</evidence>
<dbReference type="PANTHER" id="PTHR12663">
    <property type="entry name" value="ANDROGEN INDUCED INHIBITOR OF PROLIFERATION AS3 / PDS5-RELATED"/>
    <property type="match status" value="1"/>
</dbReference>
<feature type="compositionally biased region" description="Basic residues" evidence="8">
    <location>
        <begin position="1633"/>
        <end position="1644"/>
    </location>
</feature>
<feature type="compositionally biased region" description="Basic and acidic residues" evidence="8">
    <location>
        <begin position="1765"/>
        <end position="1792"/>
    </location>
</feature>
<dbReference type="GO" id="GO:0005634">
    <property type="term" value="C:nucleus"/>
    <property type="evidence" value="ECO:0007669"/>
    <property type="project" value="UniProtKB-SubCell"/>
</dbReference>
<evidence type="ECO:0000256" key="7">
    <source>
        <dbReference type="ARBA" id="ARBA00023306"/>
    </source>
</evidence>
<keyword evidence="10" id="KW-1185">Reference proteome</keyword>
<organism evidence="9 10">
    <name type="scientific">Cynara cardunculus var. scolymus</name>
    <name type="common">Globe artichoke</name>
    <name type="synonym">Cynara scolymus</name>
    <dbReference type="NCBI Taxonomy" id="59895"/>
    <lineage>
        <taxon>Eukaryota</taxon>
        <taxon>Viridiplantae</taxon>
        <taxon>Streptophyta</taxon>
        <taxon>Embryophyta</taxon>
        <taxon>Tracheophyta</taxon>
        <taxon>Spermatophyta</taxon>
        <taxon>Magnoliopsida</taxon>
        <taxon>eudicotyledons</taxon>
        <taxon>Gunneridae</taxon>
        <taxon>Pentapetalae</taxon>
        <taxon>asterids</taxon>
        <taxon>campanulids</taxon>
        <taxon>Asterales</taxon>
        <taxon>Asteraceae</taxon>
        <taxon>Carduoideae</taxon>
        <taxon>Cardueae</taxon>
        <taxon>Carduinae</taxon>
        <taxon>Cynara</taxon>
    </lineage>
</organism>
<feature type="compositionally biased region" description="Basic and acidic residues" evidence="8">
    <location>
        <begin position="1229"/>
        <end position="1276"/>
    </location>
</feature>
<dbReference type="Gramene" id="KVI01136">
    <property type="protein sequence ID" value="KVI01136"/>
    <property type="gene ID" value="Ccrd_020595"/>
</dbReference>
<dbReference type="CDD" id="cd19953">
    <property type="entry name" value="PDS5"/>
    <property type="match status" value="1"/>
</dbReference>
<feature type="compositionally biased region" description="Basic residues" evidence="8">
    <location>
        <begin position="1677"/>
        <end position="1693"/>
    </location>
</feature>
<reference evidence="9 10" key="1">
    <citation type="journal article" date="2016" name="Sci. Rep.">
        <title>The genome sequence of the outbreeding globe artichoke constructed de novo incorporating a phase-aware low-pass sequencing strategy of F1 progeny.</title>
        <authorList>
            <person name="Scaglione D."/>
            <person name="Reyes-Chin-Wo S."/>
            <person name="Acquadro A."/>
            <person name="Froenicke L."/>
            <person name="Portis E."/>
            <person name="Beitel C."/>
            <person name="Tirone M."/>
            <person name="Mauro R."/>
            <person name="Lo Monaco A."/>
            <person name="Mauromicale G."/>
            <person name="Faccioli P."/>
            <person name="Cattivelli L."/>
            <person name="Rieseberg L."/>
            <person name="Michelmore R."/>
            <person name="Lanteri S."/>
        </authorList>
    </citation>
    <scope>NUCLEOTIDE SEQUENCE [LARGE SCALE GENOMIC DNA]</scope>
    <source>
        <strain evidence="9">2C</strain>
    </source>
</reference>
<feature type="region of interest" description="Disordered" evidence="8">
    <location>
        <begin position="1628"/>
        <end position="1855"/>
    </location>
</feature>
<keyword evidence="6" id="KW-0539">Nucleus</keyword>
<dbReference type="GO" id="GO:0051301">
    <property type="term" value="P:cell division"/>
    <property type="evidence" value="ECO:0007669"/>
    <property type="project" value="UniProtKB-KW"/>
</dbReference>
<feature type="region of interest" description="Disordered" evidence="8">
    <location>
        <begin position="1429"/>
        <end position="1493"/>
    </location>
</feature>
<dbReference type="InterPro" id="IPR016024">
    <property type="entry name" value="ARM-type_fold"/>
</dbReference>
<evidence type="ECO:0000256" key="8">
    <source>
        <dbReference type="SAM" id="MobiDB-lite"/>
    </source>
</evidence>
<feature type="compositionally biased region" description="Basic and acidic residues" evidence="8">
    <location>
        <begin position="1808"/>
        <end position="1828"/>
    </location>
</feature>
<evidence type="ECO:0000256" key="1">
    <source>
        <dbReference type="ARBA" id="ARBA00004123"/>
    </source>
</evidence>
<sequence>FEKSPPSFFSQAFYGDLKTKVTTQQHNSQQQTMADKIQNQLKEVGSKLENPPANKDALIKLLKQAAASLSELEQSPSKSVLESMQPFINAIVKPELLKHHDKEVKLLVATCTCEITRVTAPEAPYDDDVLKDIFHLIVSTFSGLRDTKGPSFGRRVTILDTVAKYRSCIVMLDLECDDLVNEMFRTFFAVASDEHSETVITSMKTIMVVLLEESEDINEDLLLIILSVLGRDKKGITTAARRLAMNVIGQCAGKLEPCIKQFIVQSMSGESSPLISQIDYHEVIYDVYRCAPQALAGIVPYLIGELLTDKIDLRLKAVKLVGDLFSIPGSSIPETFQPIFFEFLKRLTDRVVEVRMLVLEHVKLCMLSNPSRSEAPQLIAALCDRLLDYDESIRQKVVAVVSDIACHELSSISAETIKLVAERLRDRSLPVKKYTMERLSDIYRTCCLKHMASLPLNDDYDWIPGRLLRCFYDKDFRYVYVFLVVGQIEVAYSLILQLSDTVEHILCTSLFPAEFSVRDKVRNWVRLFSKFDKVEVKALEKILEQKQRLQLELQKYLSLKQMYKDTDPSELQKKVALCFRFMSHCFTDPTKAEADFQLLHHLKDANVWKILTLLLDPNTSSLQTWRSRDELLKIVGQKHPLYGFLSTLSMKCSYILFNKDHVKDILLEADLQKSSRNRLLTQSCMNILVKAIYSMLGSYASKFLFATLSTHMCILQFEGRAYYILKAILMFFHCKCYTVLSFPSGSYNLHINMIYFQILASFSPLLLCGTEKELVYLLEDDNEVIKEGVLHVLAKAGGTIREQLGESSSTLDLILERICVEGSRRQAKYAVHALAAITKDDGLKSLSVLYKRLVDMLEKKTHLPSVLQSLGCIAQTAMPVFETQESKIEGFIRKDILGCSEIFGIKTLINSYLPIKDAHLRLGIDKLIKDLQHILSFGEISKDIISSSVDKAHLKLASAKAILRLSKHWDKNIPVDVFYLTLRTSEVGFPEVKKLFLNKVHQYIKDRSLDPKYACAFLLGLGSQQSVQEEKSEDHHNLSDIIQMCQQGKARQLSVQSDGNSLVVHPEYILPYLIHALAHHPSCPNIDECKDVKAYESIYRKLYLFLSMLALGEEDGKPGNSLKKEEVISVVSIIQSIRSSEDAVDTNMSKNSYAICDLCFSITKRLLQKQEDLKEAVVHVPLPEVLYKPHKKKEEKKEEEKVEKKEEEEKVEEKEERKAEEEKVEEEEERKAEEEKVEKEEKKAEEEKVEKEEKKAEEERVEEKEENKAEKEKAEEEKEEKENEEGITDVSSLSLHTTDIRSSMMELIIQAYQSLDASKVTEGRTWLADASAFAHFESLNMDANDNVPSKIIEDDMLKDSETDGNEVPLGKMLKRLKAKGAKERKAVKNESTPAAAENDSNVDILGLVREMDLDNSGVLTKFDSINGHEKAKVDEKRKRKRLPKEPTNVSVPKRQRSSSAKSHKRSSFPRNGSKGLSAFDNIKMNDEPHSDSENKLFLGEHIEPVPADLEGGSADRGHIQTEEHGNTDGSNLEKPKKYMDTDGNQKSGSVKKRKRRSIAGLAKGPNTLQVMIYLVFCITLTVSTICHMRFYEGLVKSYDHQKRRHVVLYNDGDVEVLRLDKERWELVGETSKPTKRNRLSKSPRPKGGSSKKNTKSLDNAKEKYEEFTDIPPSSMVRGKRTPRKNLKQRRKGVFQRTLEYLEAERKEDPDMTEPEPESEPEHEHATFSKVDNLDTEEEASDREGGNSAGEQESDEEKQNKHAKHSFSDSDSSKEIEPDSGQKETENVERSGSDDEEEVKESPSATRENSTEEANRSSQATDHDRKSSEDSDEAEFSDDMPLGVWKTQVRKADESK</sequence>
<dbReference type="InterPro" id="IPR039776">
    <property type="entry name" value="Pds5"/>
</dbReference>
<dbReference type="SUPFAM" id="SSF48371">
    <property type="entry name" value="ARM repeat"/>
    <property type="match status" value="1"/>
</dbReference>